<dbReference type="EMBL" id="QJKJ01012501">
    <property type="protein sequence ID" value="RDX68504.1"/>
    <property type="molecule type" value="Genomic_DNA"/>
</dbReference>
<reference evidence="7" key="1">
    <citation type="submission" date="2018-05" db="EMBL/GenBank/DDBJ databases">
        <title>Draft genome of Mucuna pruriens seed.</title>
        <authorList>
            <person name="Nnadi N.E."/>
            <person name="Vos R."/>
            <person name="Hasami M.H."/>
            <person name="Devisetty U.K."/>
            <person name="Aguiy J.C."/>
        </authorList>
    </citation>
    <scope>NUCLEOTIDE SEQUENCE [LARGE SCALE GENOMIC DNA]</scope>
    <source>
        <strain evidence="7">JCA_2017</strain>
    </source>
</reference>
<dbReference type="AlphaFoldDB" id="A0A371ER63"/>
<feature type="non-terminal residue" evidence="7">
    <location>
        <position position="1"/>
    </location>
</feature>
<evidence type="ECO:0000256" key="5">
    <source>
        <dbReference type="ARBA" id="ARBA00022729"/>
    </source>
</evidence>
<keyword evidence="4 6" id="KW-0964">Secreted</keyword>
<protein>
    <recommendedName>
        <fullName evidence="6">S-protein homolog</fullName>
    </recommendedName>
</protein>
<dbReference type="PANTHER" id="PTHR31232:SF43">
    <property type="entry name" value="S-PROTEIN HOMOLOG 29-RELATED"/>
    <property type="match status" value="1"/>
</dbReference>
<dbReference type="Pfam" id="PF05938">
    <property type="entry name" value="Self-incomp_S1"/>
    <property type="match status" value="2"/>
</dbReference>
<comment type="similarity">
    <text evidence="2 6">Belongs to the plant self-incompatibility (S1) protein family.</text>
</comment>
<evidence type="ECO:0000256" key="2">
    <source>
        <dbReference type="ARBA" id="ARBA00005581"/>
    </source>
</evidence>
<accession>A0A371ER63</accession>
<evidence type="ECO:0000313" key="7">
    <source>
        <dbReference type="EMBL" id="RDX68504.1"/>
    </source>
</evidence>
<dbReference type="GO" id="GO:0060320">
    <property type="term" value="P:rejection of self pollen"/>
    <property type="evidence" value="ECO:0007669"/>
    <property type="project" value="UniProtKB-KW"/>
</dbReference>
<keyword evidence="5 6" id="KW-0732">Signal</keyword>
<proteinExistence type="inferred from homology"/>
<sequence>MSLFARNVFLLWLLMLSSTCNAFGRNEVHVKITNSLEDGADLYLHCKSADNDLGVKILHPNASYGWSFSINFFATTLFHCSFQWEYDSHSFAIYKATGDGQRCDTCSWKIKRDGPCLILPQNSECYPWDSLLQRINKRKRAMSLYARNIFLLWLLMLSSTCNAFGRNEVHVTITNSLEDGADLYLHCKSADNDLGVKILHPNTSYGWSFSINFFATTLFHCSFQWEYYSHSFAIYKATRDGQRCDTCSWKIKRDGPCLILPQHSECYRW</sequence>
<dbReference type="OrthoDB" id="1848419at2759"/>
<dbReference type="PANTHER" id="PTHR31232">
    <property type="match status" value="1"/>
</dbReference>
<feature type="non-terminal residue" evidence="7">
    <location>
        <position position="269"/>
    </location>
</feature>
<evidence type="ECO:0000256" key="1">
    <source>
        <dbReference type="ARBA" id="ARBA00004613"/>
    </source>
</evidence>
<dbReference type="Proteomes" id="UP000257109">
    <property type="component" value="Unassembled WGS sequence"/>
</dbReference>
<dbReference type="GO" id="GO:0005576">
    <property type="term" value="C:extracellular region"/>
    <property type="evidence" value="ECO:0007669"/>
    <property type="project" value="UniProtKB-SubCell"/>
</dbReference>
<evidence type="ECO:0000256" key="6">
    <source>
        <dbReference type="RuleBase" id="RU367044"/>
    </source>
</evidence>
<evidence type="ECO:0000313" key="8">
    <source>
        <dbReference type="Proteomes" id="UP000257109"/>
    </source>
</evidence>
<comment type="caution">
    <text evidence="7">The sequence shown here is derived from an EMBL/GenBank/DDBJ whole genome shotgun (WGS) entry which is preliminary data.</text>
</comment>
<gene>
    <name evidence="7" type="primary">SPH2</name>
    <name evidence="7" type="ORF">CR513_52502</name>
</gene>
<dbReference type="STRING" id="157652.A0A371ER63"/>
<name>A0A371ER63_MUCPR</name>
<comment type="subcellular location">
    <subcellularLocation>
        <location evidence="1 6">Secreted</location>
    </subcellularLocation>
</comment>
<feature type="chain" id="PRO_5025076587" description="S-protein homolog" evidence="6">
    <location>
        <begin position="23"/>
        <end position="269"/>
    </location>
</feature>
<organism evidence="7 8">
    <name type="scientific">Mucuna pruriens</name>
    <name type="common">Velvet bean</name>
    <name type="synonym">Dolichos pruriens</name>
    <dbReference type="NCBI Taxonomy" id="157652"/>
    <lineage>
        <taxon>Eukaryota</taxon>
        <taxon>Viridiplantae</taxon>
        <taxon>Streptophyta</taxon>
        <taxon>Embryophyta</taxon>
        <taxon>Tracheophyta</taxon>
        <taxon>Spermatophyta</taxon>
        <taxon>Magnoliopsida</taxon>
        <taxon>eudicotyledons</taxon>
        <taxon>Gunneridae</taxon>
        <taxon>Pentapetalae</taxon>
        <taxon>rosids</taxon>
        <taxon>fabids</taxon>
        <taxon>Fabales</taxon>
        <taxon>Fabaceae</taxon>
        <taxon>Papilionoideae</taxon>
        <taxon>50 kb inversion clade</taxon>
        <taxon>NPAAA clade</taxon>
        <taxon>indigoferoid/millettioid clade</taxon>
        <taxon>Phaseoleae</taxon>
        <taxon>Mucuna</taxon>
    </lineage>
</organism>
<dbReference type="InterPro" id="IPR010264">
    <property type="entry name" value="Self-incomp_S1"/>
</dbReference>
<evidence type="ECO:0000256" key="4">
    <source>
        <dbReference type="ARBA" id="ARBA00022525"/>
    </source>
</evidence>
<keyword evidence="8" id="KW-1185">Reference proteome</keyword>
<keyword evidence="3 6" id="KW-0713">Self-incompatibility</keyword>
<feature type="signal peptide" evidence="6">
    <location>
        <begin position="1"/>
        <end position="22"/>
    </location>
</feature>
<evidence type="ECO:0000256" key="3">
    <source>
        <dbReference type="ARBA" id="ARBA00022471"/>
    </source>
</evidence>